<evidence type="ECO:0000259" key="10">
    <source>
        <dbReference type="Pfam" id="PF00712"/>
    </source>
</evidence>
<protein>
    <recommendedName>
        <fullName evidence="9">Beta sliding clamp</fullName>
    </recommendedName>
</protein>
<evidence type="ECO:0000256" key="6">
    <source>
        <dbReference type="ARBA" id="ARBA00022705"/>
    </source>
</evidence>
<dbReference type="Gene3D" id="3.10.150.10">
    <property type="entry name" value="DNA Polymerase III, subunit A, domain 2"/>
    <property type="match status" value="3"/>
</dbReference>
<comment type="subunit">
    <text evidence="9">Forms a ring-shaped head-to-tail homodimer around DNA.</text>
</comment>
<evidence type="ECO:0000256" key="5">
    <source>
        <dbReference type="ARBA" id="ARBA00022695"/>
    </source>
</evidence>
<keyword evidence="6 9" id="KW-0235">DNA replication</keyword>
<keyword evidence="3 9" id="KW-0963">Cytoplasm</keyword>
<dbReference type="OrthoDB" id="468978at2"/>
<evidence type="ECO:0000256" key="4">
    <source>
        <dbReference type="ARBA" id="ARBA00022679"/>
    </source>
</evidence>
<evidence type="ECO:0000256" key="9">
    <source>
        <dbReference type="PIRNR" id="PIRNR000804"/>
    </source>
</evidence>
<dbReference type="eggNOG" id="COG0592">
    <property type="taxonomic scope" value="Bacteria"/>
</dbReference>
<dbReference type="EMBL" id="FOAZ01000011">
    <property type="protein sequence ID" value="SEL65594.1"/>
    <property type="molecule type" value="Genomic_DNA"/>
</dbReference>
<dbReference type="InterPro" id="IPR022635">
    <property type="entry name" value="DNA_polIII_beta_C"/>
</dbReference>
<proteinExistence type="inferred from homology"/>
<feature type="domain" description="DNA polymerase III beta sliding clamp N-terminal" evidence="10">
    <location>
        <begin position="1"/>
        <end position="129"/>
    </location>
</feature>
<keyword evidence="7 9" id="KW-0239">DNA-directed DNA polymerase</keyword>
<dbReference type="AlphaFoldDB" id="A0A1H7S164"/>
<dbReference type="CDD" id="cd00140">
    <property type="entry name" value="beta_clamp"/>
    <property type="match status" value="1"/>
</dbReference>
<evidence type="ECO:0000259" key="11">
    <source>
        <dbReference type="Pfam" id="PF02767"/>
    </source>
</evidence>
<dbReference type="NCBIfam" id="TIGR00663">
    <property type="entry name" value="dnan"/>
    <property type="match status" value="1"/>
</dbReference>
<dbReference type="GO" id="GO:0009360">
    <property type="term" value="C:DNA polymerase III complex"/>
    <property type="evidence" value="ECO:0007669"/>
    <property type="project" value="InterPro"/>
</dbReference>
<dbReference type="GO" id="GO:0005737">
    <property type="term" value="C:cytoplasm"/>
    <property type="evidence" value="ECO:0007669"/>
    <property type="project" value="UniProtKB-SubCell"/>
</dbReference>
<dbReference type="InterPro" id="IPR046938">
    <property type="entry name" value="DNA_clamp_sf"/>
</dbReference>
<evidence type="ECO:0000256" key="3">
    <source>
        <dbReference type="ARBA" id="ARBA00022490"/>
    </source>
</evidence>
<dbReference type="InterPro" id="IPR022637">
    <property type="entry name" value="DNA_polIII_beta_cen"/>
</dbReference>
<dbReference type="PANTHER" id="PTHR30478">
    <property type="entry name" value="DNA POLYMERASE III SUBUNIT BETA"/>
    <property type="match status" value="1"/>
</dbReference>
<evidence type="ECO:0000256" key="7">
    <source>
        <dbReference type="ARBA" id="ARBA00022932"/>
    </source>
</evidence>
<keyword evidence="5 9" id="KW-0548">Nucleotidyltransferase</keyword>
<dbReference type="SUPFAM" id="SSF55979">
    <property type="entry name" value="DNA clamp"/>
    <property type="match status" value="3"/>
</dbReference>
<keyword evidence="8" id="KW-0238">DNA-binding</keyword>
<sequence>MKLRLPREALAEAVSWAAHALPARSTVPALAGLLLTADQDGMSGGTGDGMLAVAGFDYEVSARFRVAAEISEPGAALVPGRLLADLSRALPGGGHDVELATIGADLTLRCGPAQFELPLVPVEDYPRLPALPPVLGSVDGAQFAEAVAQVAVVAGRDESLPFLTGIRLEFTAGAVRLVATDRYRLAVRDIAWEPDAAAPLTEEPVVALVPARSLHEIARSLTKGERITVAAATDDTAANSGLIGFAAGGREATTRLLGADFITYRSIFPSAYAGSVVIERQPLLDAVKRIALVTDRHRPVRLAFAAGRVTVDAGAGGEARGRQTLDASFPAEAEPIMLAANAGYLVDGLSALSADEAELHFTTPTRPAVLTARGSEDYRYLFMPLRHT</sequence>
<dbReference type="PANTHER" id="PTHR30478:SF0">
    <property type="entry name" value="BETA SLIDING CLAMP"/>
    <property type="match status" value="1"/>
</dbReference>
<dbReference type="GO" id="GO:0003677">
    <property type="term" value="F:DNA binding"/>
    <property type="evidence" value="ECO:0007669"/>
    <property type="project" value="UniProtKB-UniRule"/>
</dbReference>
<evidence type="ECO:0000313" key="14">
    <source>
        <dbReference type="Proteomes" id="UP000183015"/>
    </source>
</evidence>
<keyword evidence="4 9" id="KW-0808">Transferase</keyword>
<dbReference type="InterPro" id="IPR001001">
    <property type="entry name" value="DNA_polIII_beta"/>
</dbReference>
<evidence type="ECO:0000256" key="1">
    <source>
        <dbReference type="ARBA" id="ARBA00004496"/>
    </source>
</evidence>
<dbReference type="InterPro" id="IPR022634">
    <property type="entry name" value="DNA_polIII_beta_N"/>
</dbReference>
<dbReference type="Pfam" id="PF02768">
    <property type="entry name" value="DNA_pol3_beta_3"/>
    <property type="match status" value="1"/>
</dbReference>
<evidence type="ECO:0000259" key="12">
    <source>
        <dbReference type="Pfam" id="PF02768"/>
    </source>
</evidence>
<dbReference type="GO" id="GO:0003887">
    <property type="term" value="F:DNA-directed DNA polymerase activity"/>
    <property type="evidence" value="ECO:0007669"/>
    <property type="project" value="UniProtKB-UniRule"/>
</dbReference>
<feature type="domain" description="DNA polymerase III beta sliding clamp C-terminal" evidence="12">
    <location>
        <begin position="265"/>
        <end position="386"/>
    </location>
</feature>
<name>A0A1H7S164_STRJI</name>
<dbReference type="Pfam" id="PF00712">
    <property type="entry name" value="DNA_pol3_beta"/>
    <property type="match status" value="1"/>
</dbReference>
<evidence type="ECO:0000313" key="13">
    <source>
        <dbReference type="EMBL" id="SEL65594.1"/>
    </source>
</evidence>
<comment type="similarity">
    <text evidence="2 9">Belongs to the beta sliding clamp family.</text>
</comment>
<gene>
    <name evidence="13" type="ORF">SAMN05414137_11162</name>
</gene>
<dbReference type="SMART" id="SM00480">
    <property type="entry name" value="POL3Bc"/>
    <property type="match status" value="1"/>
</dbReference>
<dbReference type="RefSeq" id="WP_042449020.1">
    <property type="nucleotide sequence ID" value="NZ_BBPN01000015.1"/>
</dbReference>
<feature type="domain" description="DNA polymerase III beta sliding clamp central" evidence="11">
    <location>
        <begin position="138"/>
        <end position="261"/>
    </location>
</feature>
<evidence type="ECO:0000256" key="8">
    <source>
        <dbReference type="ARBA" id="ARBA00023125"/>
    </source>
</evidence>
<dbReference type="Proteomes" id="UP000183015">
    <property type="component" value="Unassembled WGS sequence"/>
</dbReference>
<dbReference type="PIRSF" id="PIRSF000804">
    <property type="entry name" value="DNA_pol_III_b"/>
    <property type="match status" value="1"/>
</dbReference>
<accession>A0A1H7S164</accession>
<dbReference type="GO" id="GO:0008408">
    <property type="term" value="F:3'-5' exonuclease activity"/>
    <property type="evidence" value="ECO:0007669"/>
    <property type="project" value="InterPro"/>
</dbReference>
<dbReference type="STRING" id="235985.SAMN05414137_11162"/>
<evidence type="ECO:0000256" key="2">
    <source>
        <dbReference type="ARBA" id="ARBA00010752"/>
    </source>
</evidence>
<reference evidence="14" key="1">
    <citation type="submission" date="2016-10" db="EMBL/GenBank/DDBJ databases">
        <authorList>
            <person name="Varghese N."/>
        </authorList>
    </citation>
    <scope>NUCLEOTIDE SEQUENCE [LARGE SCALE GENOMIC DNA]</scope>
    <source>
        <strain evidence="14">DSM 45096 / BCRC 16803 / CGMCC 4.1857 / CIP 109030 / JCM 12277 / KCTC 19219 / NBRC 100920 / 33214</strain>
    </source>
</reference>
<keyword evidence="14" id="KW-1185">Reference proteome</keyword>
<comment type="subcellular location">
    <subcellularLocation>
        <location evidence="1 9">Cytoplasm</location>
    </subcellularLocation>
</comment>
<comment type="function">
    <text evidence="9">Confers DNA tethering and processivity to DNA polymerases and other proteins. Acts as a clamp, forming a ring around DNA (a reaction catalyzed by the clamp-loading complex) which diffuses in an ATP-independent manner freely and bidirectionally along dsDNA. Initially characterized for its ability to contact the catalytic subunit of DNA polymerase III (Pol III), a complex, multichain enzyme responsible for most of the replicative synthesis in bacteria; Pol III exhibits 3'-5' exonuclease proofreading activity. The beta chain is required for initiation of replication as well as for processivity of DNA replication.</text>
</comment>
<dbReference type="GO" id="GO:0006271">
    <property type="term" value="P:DNA strand elongation involved in DNA replication"/>
    <property type="evidence" value="ECO:0007669"/>
    <property type="project" value="TreeGrafter"/>
</dbReference>
<organism evidence="13 14">
    <name type="scientific">Streptacidiphilus jiangxiensis</name>
    <dbReference type="NCBI Taxonomy" id="235985"/>
    <lineage>
        <taxon>Bacteria</taxon>
        <taxon>Bacillati</taxon>
        <taxon>Actinomycetota</taxon>
        <taxon>Actinomycetes</taxon>
        <taxon>Kitasatosporales</taxon>
        <taxon>Streptomycetaceae</taxon>
        <taxon>Streptacidiphilus</taxon>
    </lineage>
</organism>
<dbReference type="Pfam" id="PF02767">
    <property type="entry name" value="DNA_pol3_beta_2"/>
    <property type="match status" value="1"/>
</dbReference>